<evidence type="ECO:0000256" key="1">
    <source>
        <dbReference type="ARBA" id="ARBA00022679"/>
    </source>
</evidence>
<dbReference type="GO" id="GO:0006696">
    <property type="term" value="P:ergosterol biosynthetic process"/>
    <property type="evidence" value="ECO:0007669"/>
    <property type="project" value="TreeGrafter"/>
</dbReference>
<dbReference type="InterPro" id="IPR030384">
    <property type="entry name" value="MeTrfase_SMT"/>
</dbReference>
<feature type="domain" description="SAM-dependent methyltransferase Erg6/SMT-type" evidence="4">
    <location>
        <begin position="73"/>
        <end position="132"/>
    </location>
</feature>
<keyword evidence="3" id="KW-0949">S-adenosyl-L-methionine</keyword>
<evidence type="ECO:0000259" key="4">
    <source>
        <dbReference type="PROSITE" id="PS51685"/>
    </source>
</evidence>
<proteinExistence type="inferred from homology"/>
<dbReference type="GO" id="GO:0005783">
    <property type="term" value="C:endoplasmic reticulum"/>
    <property type="evidence" value="ECO:0007669"/>
    <property type="project" value="TreeGrafter"/>
</dbReference>
<protein>
    <recommendedName>
        <fullName evidence="4">SAM-dependent methyltransferase Erg6/SMT-type domain-containing protein</fullName>
    </recommendedName>
</protein>
<dbReference type="Proteomes" id="UP000269721">
    <property type="component" value="Unassembled WGS sequence"/>
</dbReference>
<comment type="similarity">
    <text evidence="2 3">Belongs to the class I-like SAM-binding methyltransferase superfamily. Erg6/SMT family.</text>
</comment>
<evidence type="ECO:0000256" key="2">
    <source>
        <dbReference type="ARBA" id="ARBA00038188"/>
    </source>
</evidence>
<dbReference type="InterPro" id="IPR029063">
    <property type="entry name" value="SAM-dependent_MTases_sf"/>
</dbReference>
<dbReference type="InterPro" id="IPR050447">
    <property type="entry name" value="Erg6_SMT_methyltransf"/>
</dbReference>
<name>A0A4P9W1R2_9FUNG</name>
<keyword evidence="3" id="KW-0489">Methyltransferase</keyword>
<dbReference type="SUPFAM" id="SSF53335">
    <property type="entry name" value="S-adenosyl-L-methionine-dependent methyltransferases"/>
    <property type="match status" value="1"/>
</dbReference>
<dbReference type="EMBL" id="KZ999842">
    <property type="protein sequence ID" value="RKO84688.1"/>
    <property type="molecule type" value="Genomic_DNA"/>
</dbReference>
<organism evidence="5 6">
    <name type="scientific">Blyttiomyces helicus</name>
    <dbReference type="NCBI Taxonomy" id="388810"/>
    <lineage>
        <taxon>Eukaryota</taxon>
        <taxon>Fungi</taxon>
        <taxon>Fungi incertae sedis</taxon>
        <taxon>Chytridiomycota</taxon>
        <taxon>Chytridiomycota incertae sedis</taxon>
        <taxon>Chytridiomycetes</taxon>
        <taxon>Chytridiomycetes incertae sedis</taxon>
        <taxon>Blyttiomyces</taxon>
    </lineage>
</organism>
<dbReference type="Gene3D" id="3.40.50.150">
    <property type="entry name" value="Vaccinia Virus protein VP39"/>
    <property type="match status" value="1"/>
</dbReference>
<dbReference type="PANTHER" id="PTHR44068">
    <property type="entry name" value="ZGC:194242"/>
    <property type="match status" value="1"/>
</dbReference>
<evidence type="ECO:0000313" key="6">
    <source>
        <dbReference type="Proteomes" id="UP000269721"/>
    </source>
</evidence>
<gene>
    <name evidence="5" type="ORF">BDK51DRAFT_21615</name>
</gene>
<dbReference type="PROSITE" id="PS51685">
    <property type="entry name" value="SAM_MT_ERG6_SMT"/>
    <property type="match status" value="1"/>
</dbReference>
<keyword evidence="6" id="KW-1185">Reference proteome</keyword>
<dbReference type="AlphaFoldDB" id="A0A4P9W1R2"/>
<keyword evidence="1 3" id="KW-0808">Transferase</keyword>
<sequence>MVSTDYPTPVQDPTLDPFIHRLRKKTTDALAHKSTVDSYASYWDKDHARGALADTSETVVERRKASGKITNHYYDLVTDFYEYGWGTSFHFARMFRESTFRQCISRHEDYLALKLGLTGGMKCLDVGCGVGE</sequence>
<dbReference type="GO" id="GO:0003838">
    <property type="term" value="F:sterol 24-C-methyltransferase activity"/>
    <property type="evidence" value="ECO:0007669"/>
    <property type="project" value="TreeGrafter"/>
</dbReference>
<dbReference type="OrthoDB" id="540004at2759"/>
<reference evidence="6" key="1">
    <citation type="journal article" date="2018" name="Nat. Microbiol.">
        <title>Leveraging single-cell genomics to expand the fungal tree of life.</title>
        <authorList>
            <person name="Ahrendt S.R."/>
            <person name="Quandt C.A."/>
            <person name="Ciobanu D."/>
            <person name="Clum A."/>
            <person name="Salamov A."/>
            <person name="Andreopoulos B."/>
            <person name="Cheng J.F."/>
            <person name="Woyke T."/>
            <person name="Pelin A."/>
            <person name="Henrissat B."/>
            <person name="Reynolds N.K."/>
            <person name="Benny G.L."/>
            <person name="Smith M.E."/>
            <person name="James T.Y."/>
            <person name="Grigoriev I.V."/>
        </authorList>
    </citation>
    <scope>NUCLEOTIDE SEQUENCE [LARGE SCALE GENOMIC DNA]</scope>
</reference>
<dbReference type="PANTHER" id="PTHR44068:SF1">
    <property type="entry name" value="HYPOTHETICAL LOC100005854"/>
    <property type="match status" value="1"/>
</dbReference>
<evidence type="ECO:0000313" key="5">
    <source>
        <dbReference type="EMBL" id="RKO84688.1"/>
    </source>
</evidence>
<dbReference type="GO" id="GO:0032259">
    <property type="term" value="P:methylation"/>
    <property type="evidence" value="ECO:0007669"/>
    <property type="project" value="UniProtKB-KW"/>
</dbReference>
<accession>A0A4P9W1R2</accession>
<evidence type="ECO:0000256" key="3">
    <source>
        <dbReference type="PROSITE-ProRule" id="PRU01022"/>
    </source>
</evidence>